<dbReference type="RefSeq" id="WP_152273034.1">
    <property type="nucleotide sequence ID" value="NZ_VTFX01000005.1"/>
</dbReference>
<evidence type="ECO:0000259" key="4">
    <source>
        <dbReference type="Pfam" id="PF13649"/>
    </source>
</evidence>
<dbReference type="Proteomes" id="UP000326852">
    <property type="component" value="Unassembled WGS sequence"/>
</dbReference>
<dbReference type="InterPro" id="IPR004556">
    <property type="entry name" value="HemK-like"/>
</dbReference>
<dbReference type="NCBIfam" id="TIGR03704">
    <property type="entry name" value="PrmC_rel_meth"/>
    <property type="match status" value="1"/>
</dbReference>
<keyword evidence="2" id="KW-0808">Transferase</keyword>
<keyword evidence="1" id="KW-0489">Methyltransferase</keyword>
<evidence type="ECO:0000256" key="1">
    <source>
        <dbReference type="ARBA" id="ARBA00022603"/>
    </source>
</evidence>
<comment type="caution">
    <text evidence="5">The sequence shown here is derived from an EMBL/GenBank/DDBJ whole genome shotgun (WGS) entry which is preliminary data.</text>
</comment>
<evidence type="ECO:0000256" key="2">
    <source>
        <dbReference type="ARBA" id="ARBA00022679"/>
    </source>
</evidence>
<feature type="domain" description="Methyltransferase" evidence="4">
    <location>
        <begin position="98"/>
        <end position="183"/>
    </location>
</feature>
<dbReference type="GO" id="GO:0032259">
    <property type="term" value="P:methylation"/>
    <property type="evidence" value="ECO:0007669"/>
    <property type="project" value="UniProtKB-KW"/>
</dbReference>
<dbReference type="PANTHER" id="PTHR18895:SF74">
    <property type="entry name" value="MTRF1L RELEASE FACTOR GLUTAMINE METHYLTRANSFERASE"/>
    <property type="match status" value="1"/>
</dbReference>
<name>A0A5N6MGR7_9MICC</name>
<dbReference type="CDD" id="cd02440">
    <property type="entry name" value="AdoMet_MTases"/>
    <property type="match status" value="1"/>
</dbReference>
<dbReference type="SUPFAM" id="SSF53335">
    <property type="entry name" value="S-adenosyl-L-methionine-dependent methyltransferases"/>
    <property type="match status" value="1"/>
</dbReference>
<dbReference type="Pfam" id="PF13649">
    <property type="entry name" value="Methyltransf_25"/>
    <property type="match status" value="1"/>
</dbReference>
<dbReference type="InterPro" id="IPR041698">
    <property type="entry name" value="Methyltransf_25"/>
</dbReference>
<dbReference type="PANTHER" id="PTHR18895">
    <property type="entry name" value="HEMK METHYLTRANSFERASE"/>
    <property type="match status" value="1"/>
</dbReference>
<sequence>MQSFDNPAELVSRLRDAGCVFAEQEAFLLISGAGGEAALEEMVARRLAGQPLEQVLGWAAFGGLRVGLRPGVFVPRQRTEFLAAQAVRLLAGRSTALVVELCCGSGAVAMAVSAGVPGCRIYAVDVHPEAVACARANLPQATVLQGDLFPALPGELAGRIDVVLANAPYVPTPALATLPREARNYEPAVTLDGGRNGLDLLKRIISHAPQWLAPGGKLLLECSEGQAAAVGGLLVSAGLSPQILRNEETDATVAVGSAPAGKSKGIG</sequence>
<dbReference type="InterPro" id="IPR029063">
    <property type="entry name" value="SAM-dependent_MTases_sf"/>
</dbReference>
<evidence type="ECO:0000313" key="6">
    <source>
        <dbReference type="Proteomes" id="UP000326852"/>
    </source>
</evidence>
<evidence type="ECO:0000313" key="5">
    <source>
        <dbReference type="EMBL" id="KAD3515433.1"/>
    </source>
</evidence>
<protein>
    <recommendedName>
        <fullName evidence="4">Methyltransferase domain-containing protein</fullName>
    </recommendedName>
</protein>
<dbReference type="GO" id="GO:0008276">
    <property type="term" value="F:protein methyltransferase activity"/>
    <property type="evidence" value="ECO:0007669"/>
    <property type="project" value="InterPro"/>
</dbReference>
<reference evidence="5 6" key="1">
    <citation type="submission" date="2019-08" db="EMBL/GenBank/DDBJ databases">
        <title>Arthrobacter sp. nov., isolated from plateau pika and Tibetan wild ass.</title>
        <authorList>
            <person name="Ge Y."/>
        </authorList>
    </citation>
    <scope>NUCLEOTIDE SEQUENCE [LARGE SCALE GENOMIC DNA]</scope>
    <source>
        <strain evidence="5 6">785</strain>
    </source>
</reference>
<dbReference type="EMBL" id="VTFX01000005">
    <property type="protein sequence ID" value="KAD3515433.1"/>
    <property type="molecule type" value="Genomic_DNA"/>
</dbReference>
<keyword evidence="3" id="KW-0949">S-adenosyl-L-methionine</keyword>
<dbReference type="Gene3D" id="3.40.50.150">
    <property type="entry name" value="Vaccinia Virus protein VP39"/>
    <property type="match status" value="1"/>
</dbReference>
<keyword evidence="6" id="KW-1185">Reference proteome</keyword>
<dbReference type="AlphaFoldDB" id="A0A5N6MGR7"/>
<gene>
    <name evidence="5" type="ORF">GD627_14360</name>
</gene>
<dbReference type="NCBIfam" id="TIGR00536">
    <property type="entry name" value="hemK_fam"/>
    <property type="match status" value="1"/>
</dbReference>
<organism evidence="5 6">
    <name type="scientific">Arthrobacter yangruifuii</name>
    <dbReference type="NCBI Taxonomy" id="2606616"/>
    <lineage>
        <taxon>Bacteria</taxon>
        <taxon>Bacillati</taxon>
        <taxon>Actinomycetota</taxon>
        <taxon>Actinomycetes</taxon>
        <taxon>Micrococcales</taxon>
        <taxon>Micrococcaceae</taxon>
        <taxon>Arthrobacter</taxon>
    </lineage>
</organism>
<dbReference type="InterPro" id="IPR050320">
    <property type="entry name" value="N5-glutamine_MTase"/>
</dbReference>
<dbReference type="InterPro" id="IPR022446">
    <property type="entry name" value="MeTrfrase_put"/>
</dbReference>
<accession>A0A5N6MGR7</accession>
<proteinExistence type="predicted"/>
<evidence type="ECO:0000256" key="3">
    <source>
        <dbReference type="ARBA" id="ARBA00022691"/>
    </source>
</evidence>